<dbReference type="EMBL" id="AYCK01013283">
    <property type="status" value="NOT_ANNOTATED_CDS"/>
    <property type="molecule type" value="Genomic_DNA"/>
</dbReference>
<reference evidence="2" key="2">
    <citation type="submission" date="2025-08" db="UniProtKB">
        <authorList>
            <consortium name="Ensembl"/>
        </authorList>
    </citation>
    <scope>IDENTIFICATION</scope>
</reference>
<accession>A0A096M816</accession>
<feature type="compositionally biased region" description="Basic and acidic residues" evidence="1">
    <location>
        <begin position="554"/>
        <end position="566"/>
    </location>
</feature>
<dbReference type="PANTHER" id="PTHR33480:SF5">
    <property type="entry name" value="SI:DKEY-51D8.9"/>
    <property type="match status" value="1"/>
</dbReference>
<reference evidence="2" key="3">
    <citation type="submission" date="2025-09" db="UniProtKB">
        <authorList>
            <consortium name="Ensembl"/>
        </authorList>
    </citation>
    <scope>IDENTIFICATION</scope>
</reference>
<evidence type="ECO:0000313" key="3">
    <source>
        <dbReference type="Proteomes" id="UP000028760"/>
    </source>
</evidence>
<sequence length="587" mass="67063">MTLKKKGDGRRVYNKRHYCAFCSKPYSKMACHLEAKHSDMPGVESALKCPKGSKERRLQLSLIRNKGNRAHNNKIIKDGKGLLIPHQQSTKSSKAGEYLHCINCEGYLKRKSLWRHMKRCYLSQKVKGLKPGTSRVQAVGKYAEPVPDNVNAQFWKLVLDMHQDDVAKVVQSEKCILKFGEHLFNKHGQDVTRHEYIRQKMRETARVLLQGKKDGKLETLSDFFVPANFPHVIDAVQKVAGLDERTNVFKTPSLALKLGHNLKKVANVLECEAMISGDENTIHNVRIFKQICETRWSECVSSYALRSLTEAKWNAPQLIPFAEDVRNQYLDTKRMECQRNLKEETVKKNWAKLAKITLCEVIIFNRRREGEVSKMTLNAFTLRGTSVTHPDVELALSELEKKLCKHFQRIEIKGKHGRKVPILLIPDMASSMELLVQNLRNCDMLDENPMFGRPQTLNHFRGSGIIRKIAQNCGAKHPGALSSTKLRKHMATMSKVLNLKDNEVDDLADFLGHDIRVHRQYYRLPEGTLQLSKISKVLLALERGQLSNYKERNLDEISIDPQDKMSVDSGSDTEEEIDSAERDASRS</sequence>
<name>A0A096M816_POEFO</name>
<dbReference type="PANTHER" id="PTHR33480">
    <property type="entry name" value="SET DOMAIN-CONTAINING PROTEIN-RELATED"/>
    <property type="match status" value="1"/>
</dbReference>
<dbReference type="OMA" id="YLHCINC"/>
<evidence type="ECO:0000256" key="1">
    <source>
        <dbReference type="SAM" id="MobiDB-lite"/>
    </source>
</evidence>
<reference evidence="3" key="1">
    <citation type="submission" date="2013-10" db="EMBL/GenBank/DDBJ databases">
        <authorList>
            <person name="Schartl M."/>
            <person name="Warren W."/>
        </authorList>
    </citation>
    <scope>NUCLEOTIDE SEQUENCE [LARGE SCALE GENOMIC DNA]</scope>
    <source>
        <strain evidence="3">female</strain>
    </source>
</reference>
<feature type="region of interest" description="Disordered" evidence="1">
    <location>
        <begin position="554"/>
        <end position="587"/>
    </location>
</feature>
<proteinExistence type="predicted"/>
<organism evidence="2 3">
    <name type="scientific">Poecilia formosa</name>
    <name type="common">Amazon molly</name>
    <name type="synonym">Limia formosa</name>
    <dbReference type="NCBI Taxonomy" id="48698"/>
    <lineage>
        <taxon>Eukaryota</taxon>
        <taxon>Metazoa</taxon>
        <taxon>Chordata</taxon>
        <taxon>Craniata</taxon>
        <taxon>Vertebrata</taxon>
        <taxon>Euteleostomi</taxon>
        <taxon>Actinopterygii</taxon>
        <taxon>Neopterygii</taxon>
        <taxon>Teleostei</taxon>
        <taxon>Neoteleostei</taxon>
        <taxon>Acanthomorphata</taxon>
        <taxon>Ovalentaria</taxon>
        <taxon>Atherinomorphae</taxon>
        <taxon>Cyprinodontiformes</taxon>
        <taxon>Poeciliidae</taxon>
        <taxon>Poeciliinae</taxon>
        <taxon>Poecilia</taxon>
    </lineage>
</organism>
<dbReference type="Proteomes" id="UP000028760">
    <property type="component" value="Unassembled WGS sequence"/>
</dbReference>
<dbReference type="Ensembl" id="ENSPFOT00000026675.1">
    <property type="protein sequence ID" value="ENSPFOP00000027557.1"/>
    <property type="gene ID" value="ENSPFOG00000013441.2"/>
</dbReference>
<keyword evidence="3" id="KW-1185">Reference proteome</keyword>
<dbReference type="AlphaFoldDB" id="A0A096M816"/>
<dbReference type="STRING" id="48698.ENSPFOP00000027557"/>
<evidence type="ECO:0000313" key="2">
    <source>
        <dbReference type="Ensembl" id="ENSPFOP00000027557.1"/>
    </source>
</evidence>
<protein>
    <submittedName>
        <fullName evidence="2">Uncharacterized protein</fullName>
    </submittedName>
</protein>
<dbReference type="GeneTree" id="ENSGT00940000165604"/>